<keyword evidence="5 8" id="KW-0697">Rotamase</keyword>
<name>A8LLK6_DINSH</name>
<comment type="similarity">
    <text evidence="2">Belongs to the PpiC/parvulin rotamase family.</text>
</comment>
<dbReference type="InterPro" id="IPR000297">
    <property type="entry name" value="PPIase_PpiC"/>
</dbReference>
<evidence type="ECO:0000256" key="8">
    <source>
        <dbReference type="PROSITE-ProRule" id="PRU00278"/>
    </source>
</evidence>
<accession>A8LLK6</accession>
<dbReference type="Proteomes" id="UP000006833">
    <property type="component" value="Chromosome"/>
</dbReference>
<evidence type="ECO:0000256" key="2">
    <source>
        <dbReference type="ARBA" id="ARBA00007656"/>
    </source>
</evidence>
<evidence type="ECO:0000256" key="7">
    <source>
        <dbReference type="ARBA" id="ARBA00031484"/>
    </source>
</evidence>
<gene>
    <name evidence="10" type="ordered locus">Dshi_0267</name>
</gene>
<evidence type="ECO:0000313" key="11">
    <source>
        <dbReference type="Proteomes" id="UP000006833"/>
    </source>
</evidence>
<dbReference type="Gene3D" id="3.10.50.40">
    <property type="match status" value="1"/>
</dbReference>
<organism evidence="10 11">
    <name type="scientific">Dinoroseobacter shibae (strain DSM 16493 / NCIMB 14021 / DFL 12)</name>
    <dbReference type="NCBI Taxonomy" id="398580"/>
    <lineage>
        <taxon>Bacteria</taxon>
        <taxon>Pseudomonadati</taxon>
        <taxon>Pseudomonadota</taxon>
        <taxon>Alphaproteobacteria</taxon>
        <taxon>Rhodobacterales</taxon>
        <taxon>Roseobacteraceae</taxon>
        <taxon>Dinoroseobacter</taxon>
    </lineage>
</organism>
<evidence type="ECO:0000256" key="5">
    <source>
        <dbReference type="ARBA" id="ARBA00023110"/>
    </source>
</evidence>
<dbReference type="Pfam" id="PF13145">
    <property type="entry name" value="Rotamase_2"/>
    <property type="match status" value="1"/>
</dbReference>
<keyword evidence="8" id="KW-0413">Isomerase</keyword>
<dbReference type="PROSITE" id="PS50198">
    <property type="entry name" value="PPIC_PPIASE_2"/>
    <property type="match status" value="1"/>
</dbReference>
<proteinExistence type="inferred from homology"/>
<dbReference type="SUPFAM" id="SSF54534">
    <property type="entry name" value="FKBP-like"/>
    <property type="match status" value="1"/>
</dbReference>
<dbReference type="PANTHER" id="PTHR47245:SF2">
    <property type="entry name" value="PEPTIDYL-PROLYL CIS-TRANS ISOMERASE HP_0175-RELATED"/>
    <property type="match status" value="1"/>
</dbReference>
<comment type="catalytic activity">
    <reaction evidence="1">
        <text>[protein]-peptidylproline (omega=180) = [protein]-peptidylproline (omega=0)</text>
        <dbReference type="Rhea" id="RHEA:16237"/>
        <dbReference type="Rhea" id="RHEA-COMP:10747"/>
        <dbReference type="Rhea" id="RHEA-COMP:10748"/>
        <dbReference type="ChEBI" id="CHEBI:83833"/>
        <dbReference type="ChEBI" id="CHEBI:83834"/>
        <dbReference type="EC" id="5.2.1.8"/>
    </reaction>
</comment>
<dbReference type="HOGENOM" id="CLU_609341_0_0_5"/>
<feature type="domain" description="PpiC" evidence="9">
    <location>
        <begin position="176"/>
        <end position="215"/>
    </location>
</feature>
<evidence type="ECO:0000256" key="6">
    <source>
        <dbReference type="ARBA" id="ARBA00030642"/>
    </source>
</evidence>
<protein>
    <recommendedName>
        <fullName evidence="4">Parvulin-like PPIase</fullName>
        <ecNumber evidence="3">5.2.1.8</ecNumber>
    </recommendedName>
    <alternativeName>
        <fullName evidence="6">Peptidyl-prolyl cis-trans isomerase plp</fullName>
    </alternativeName>
    <alternativeName>
        <fullName evidence="7">Rotamase plp</fullName>
    </alternativeName>
</protein>
<dbReference type="KEGG" id="dsh:Dshi_0267"/>
<evidence type="ECO:0000256" key="3">
    <source>
        <dbReference type="ARBA" id="ARBA00013194"/>
    </source>
</evidence>
<dbReference type="AlphaFoldDB" id="A8LLK6"/>
<sequence>MPITGPDMFRRIIAPLLCWLAVLAAAPALSRDVLATVNRVEITEGHFEMFLRGLPRDYIRAELRPALLAHLIDQQVLAERMAPRFDPDGYYIRLRQAKVAEAYLGARFDAISVSEDDLVDMYLKTYGRLAWFDLTVATLPKRDAAQAFAQRVALGKSFAEAAREAGAEASLFEADWLRRKELDPAILRAAAVLHSGGVSDPVRSRSGWHVVRADMIWHAPPFFGVRDELTKLARFEQVLEALRTQSDAPQDLIYLLENETRRFLAEAALAGGVGHGPFVWRSSKRYLEEHGDRVEYLVRLSAFPTRDAALDAVDYVRNRHRATEGFEPQPDWRPVDDQTAWVRPSTLPASLMPPVLGTSFGLWQGPYEVTGRYYLIMVNDVRGGPSYTYDERRLYSEDPQMRSPDMSDIWPDLRENVDVIPRSELARVADSAKRLPFRTLLEAYNLPGD</sequence>
<evidence type="ECO:0000256" key="1">
    <source>
        <dbReference type="ARBA" id="ARBA00000971"/>
    </source>
</evidence>
<dbReference type="eggNOG" id="COG0760">
    <property type="taxonomic scope" value="Bacteria"/>
</dbReference>
<dbReference type="GO" id="GO:0003755">
    <property type="term" value="F:peptidyl-prolyl cis-trans isomerase activity"/>
    <property type="evidence" value="ECO:0007669"/>
    <property type="project" value="UniProtKB-KW"/>
</dbReference>
<dbReference type="EMBL" id="CP000830">
    <property type="protein sequence ID" value="ABV92016.1"/>
    <property type="molecule type" value="Genomic_DNA"/>
</dbReference>
<evidence type="ECO:0000259" key="9">
    <source>
        <dbReference type="PROSITE" id="PS50198"/>
    </source>
</evidence>
<reference evidence="11" key="1">
    <citation type="journal article" date="2010" name="ISME J.">
        <title>The complete genome sequence of the algal symbiont Dinoroseobacter shibae: a hitchhiker's guide to life in the sea.</title>
        <authorList>
            <person name="Wagner-Dobler I."/>
            <person name="Ballhausen B."/>
            <person name="Berger M."/>
            <person name="Brinkhoff T."/>
            <person name="Buchholz I."/>
            <person name="Bunk B."/>
            <person name="Cypionka H."/>
            <person name="Daniel R."/>
            <person name="Drepper T."/>
            <person name="Gerdts G."/>
            <person name="Hahnke S."/>
            <person name="Han C."/>
            <person name="Jahn D."/>
            <person name="Kalhoefer D."/>
            <person name="Kiss H."/>
            <person name="Klenk H.P."/>
            <person name="Kyrpides N."/>
            <person name="Liebl W."/>
            <person name="Liesegang H."/>
            <person name="Meincke L."/>
            <person name="Pati A."/>
            <person name="Petersen J."/>
            <person name="Piekarski T."/>
            <person name="Pommerenke C."/>
            <person name="Pradella S."/>
            <person name="Pukall R."/>
            <person name="Rabus R."/>
            <person name="Stackebrandt E."/>
            <person name="Thole S."/>
            <person name="Thompson L."/>
            <person name="Tielen P."/>
            <person name="Tomasch J."/>
            <person name="von Jan M."/>
            <person name="Wanphrut N."/>
            <person name="Wichels A."/>
            <person name="Zech H."/>
            <person name="Simon M."/>
        </authorList>
    </citation>
    <scope>NUCLEOTIDE SEQUENCE [LARGE SCALE GENOMIC DNA]</scope>
    <source>
        <strain evidence="11">DSM 16493 / NCIMB 14021 / DFL 12</strain>
    </source>
</reference>
<evidence type="ECO:0000313" key="10">
    <source>
        <dbReference type="EMBL" id="ABV92016.1"/>
    </source>
</evidence>
<evidence type="ECO:0000256" key="4">
    <source>
        <dbReference type="ARBA" id="ARBA00018370"/>
    </source>
</evidence>
<dbReference type="PANTHER" id="PTHR47245">
    <property type="entry name" value="PEPTIDYLPROLYL ISOMERASE"/>
    <property type="match status" value="1"/>
</dbReference>
<keyword evidence="11" id="KW-1185">Reference proteome</keyword>
<dbReference type="EC" id="5.2.1.8" evidence="3"/>
<dbReference type="InterPro" id="IPR050245">
    <property type="entry name" value="PrsA_foldase"/>
</dbReference>
<dbReference type="InterPro" id="IPR046357">
    <property type="entry name" value="PPIase_dom_sf"/>
</dbReference>
<dbReference type="STRING" id="398580.Dshi_0267"/>